<protein>
    <submittedName>
        <fullName evidence="3">SRPBCC domain-containing protein</fullName>
    </submittedName>
</protein>
<proteinExistence type="inferred from homology"/>
<dbReference type="Gene3D" id="3.30.530.20">
    <property type="match status" value="1"/>
</dbReference>
<evidence type="ECO:0000313" key="4">
    <source>
        <dbReference type="Proteomes" id="UP001596106"/>
    </source>
</evidence>
<dbReference type="EMBL" id="JBHSMA010000004">
    <property type="protein sequence ID" value="MFC5410888.1"/>
    <property type="molecule type" value="Genomic_DNA"/>
</dbReference>
<dbReference type="InterPro" id="IPR013538">
    <property type="entry name" value="ASHA1/2-like_C"/>
</dbReference>
<dbReference type="SUPFAM" id="SSF55961">
    <property type="entry name" value="Bet v1-like"/>
    <property type="match status" value="1"/>
</dbReference>
<keyword evidence="4" id="KW-1185">Reference proteome</keyword>
<dbReference type="CDD" id="cd07814">
    <property type="entry name" value="SRPBCC_CalC_Aha1-like"/>
    <property type="match status" value="1"/>
</dbReference>
<name>A0ABW0IDU2_9BACT</name>
<dbReference type="Pfam" id="PF08327">
    <property type="entry name" value="AHSA1"/>
    <property type="match status" value="1"/>
</dbReference>
<feature type="domain" description="Activator of Hsp90 ATPase homologue 1/2-like C-terminal" evidence="2">
    <location>
        <begin position="11"/>
        <end position="144"/>
    </location>
</feature>
<accession>A0ABW0IDU2</accession>
<sequence>MERRTFKTTIDAPRETVWNILWGDTTYPQWTAVFSEGSRAETDWQEGSKVLFLNEKGEGMVSRIETSIPNEYMSFKHLGEVNHGAEDLYSDRVREWAGSMENYTLKTVDGKTELTVEIDIVDDHIDYFEKTWPPALEKLKELAEG</sequence>
<comment type="caution">
    <text evidence="3">The sequence shown here is derived from an EMBL/GenBank/DDBJ whole genome shotgun (WGS) entry which is preliminary data.</text>
</comment>
<dbReference type="RefSeq" id="WP_379847046.1">
    <property type="nucleotide sequence ID" value="NZ_JBHSMA010000004.1"/>
</dbReference>
<dbReference type="InterPro" id="IPR023393">
    <property type="entry name" value="START-like_dom_sf"/>
</dbReference>
<reference evidence="4" key="1">
    <citation type="journal article" date="2019" name="Int. J. Syst. Evol. Microbiol.">
        <title>The Global Catalogue of Microorganisms (GCM) 10K type strain sequencing project: providing services to taxonomists for standard genome sequencing and annotation.</title>
        <authorList>
            <consortium name="The Broad Institute Genomics Platform"/>
            <consortium name="The Broad Institute Genome Sequencing Center for Infectious Disease"/>
            <person name="Wu L."/>
            <person name="Ma J."/>
        </authorList>
    </citation>
    <scope>NUCLEOTIDE SEQUENCE [LARGE SCALE GENOMIC DNA]</scope>
    <source>
        <strain evidence="4">CCUG 55250</strain>
    </source>
</reference>
<evidence type="ECO:0000259" key="2">
    <source>
        <dbReference type="Pfam" id="PF08327"/>
    </source>
</evidence>
<comment type="similarity">
    <text evidence="1">Belongs to the AHA1 family.</text>
</comment>
<dbReference type="Proteomes" id="UP001596106">
    <property type="component" value="Unassembled WGS sequence"/>
</dbReference>
<evidence type="ECO:0000313" key="3">
    <source>
        <dbReference type="EMBL" id="MFC5410888.1"/>
    </source>
</evidence>
<gene>
    <name evidence="3" type="ORF">ACFPMF_16330</name>
</gene>
<organism evidence="3 4">
    <name type="scientific">Larkinella bovis</name>
    <dbReference type="NCBI Taxonomy" id="683041"/>
    <lineage>
        <taxon>Bacteria</taxon>
        <taxon>Pseudomonadati</taxon>
        <taxon>Bacteroidota</taxon>
        <taxon>Cytophagia</taxon>
        <taxon>Cytophagales</taxon>
        <taxon>Spirosomataceae</taxon>
        <taxon>Larkinella</taxon>
    </lineage>
</organism>
<evidence type="ECO:0000256" key="1">
    <source>
        <dbReference type="ARBA" id="ARBA00006817"/>
    </source>
</evidence>